<organism evidence="2 3">
    <name type="scientific">Dactylonectria macrodidyma</name>
    <dbReference type="NCBI Taxonomy" id="307937"/>
    <lineage>
        <taxon>Eukaryota</taxon>
        <taxon>Fungi</taxon>
        <taxon>Dikarya</taxon>
        <taxon>Ascomycota</taxon>
        <taxon>Pezizomycotina</taxon>
        <taxon>Sordariomycetes</taxon>
        <taxon>Hypocreomycetidae</taxon>
        <taxon>Hypocreales</taxon>
        <taxon>Nectriaceae</taxon>
        <taxon>Dactylonectria</taxon>
    </lineage>
</organism>
<evidence type="ECO:0000313" key="3">
    <source>
        <dbReference type="Proteomes" id="UP000738349"/>
    </source>
</evidence>
<feature type="chain" id="PRO_5040372178" evidence="1">
    <location>
        <begin position="20"/>
        <end position="154"/>
    </location>
</feature>
<keyword evidence="3" id="KW-1185">Reference proteome</keyword>
<proteinExistence type="predicted"/>
<dbReference type="Proteomes" id="UP000738349">
    <property type="component" value="Unassembled WGS sequence"/>
</dbReference>
<reference evidence="2" key="1">
    <citation type="journal article" date="2021" name="Nat. Commun.">
        <title>Genetic determinants of endophytism in the Arabidopsis root mycobiome.</title>
        <authorList>
            <person name="Mesny F."/>
            <person name="Miyauchi S."/>
            <person name="Thiergart T."/>
            <person name="Pickel B."/>
            <person name="Atanasova L."/>
            <person name="Karlsson M."/>
            <person name="Huettel B."/>
            <person name="Barry K.W."/>
            <person name="Haridas S."/>
            <person name="Chen C."/>
            <person name="Bauer D."/>
            <person name="Andreopoulos W."/>
            <person name="Pangilinan J."/>
            <person name="LaButti K."/>
            <person name="Riley R."/>
            <person name="Lipzen A."/>
            <person name="Clum A."/>
            <person name="Drula E."/>
            <person name="Henrissat B."/>
            <person name="Kohler A."/>
            <person name="Grigoriev I.V."/>
            <person name="Martin F.M."/>
            <person name="Hacquard S."/>
        </authorList>
    </citation>
    <scope>NUCLEOTIDE SEQUENCE</scope>
    <source>
        <strain evidence="2">MPI-CAGE-AT-0147</strain>
    </source>
</reference>
<comment type="caution">
    <text evidence="2">The sequence shown here is derived from an EMBL/GenBank/DDBJ whole genome shotgun (WGS) entry which is preliminary data.</text>
</comment>
<accession>A0A9P9FJJ0</accession>
<gene>
    <name evidence="2" type="ORF">EDB81DRAFT_865463</name>
</gene>
<feature type="signal peptide" evidence="1">
    <location>
        <begin position="1"/>
        <end position="19"/>
    </location>
</feature>
<name>A0A9P9FJJ0_9HYPO</name>
<dbReference type="OrthoDB" id="4812218at2759"/>
<protein>
    <submittedName>
        <fullName evidence="2">Uncharacterized protein</fullName>
    </submittedName>
</protein>
<evidence type="ECO:0000313" key="2">
    <source>
        <dbReference type="EMBL" id="KAH7165328.1"/>
    </source>
</evidence>
<evidence type="ECO:0000256" key="1">
    <source>
        <dbReference type="SAM" id="SignalP"/>
    </source>
</evidence>
<dbReference type="EMBL" id="JAGMUV010000003">
    <property type="protein sequence ID" value="KAH7165328.1"/>
    <property type="molecule type" value="Genomic_DNA"/>
</dbReference>
<dbReference type="AlphaFoldDB" id="A0A9P9FJJ0"/>
<sequence>MLFTLLFALLLNPFRPCEDTLYVAAAGTNQLYFIDTRFDPETAQHIKEHIERATVPGEPDEVISIDEISATAEVRNTLTNETVFVSDPPYARVLFVAGINRLNPKLKLPEYEPAGMTNAMGICHPLCNKAVDTPKEHGETDASYYQRMEKLHWK</sequence>
<keyword evidence="1" id="KW-0732">Signal</keyword>